<reference evidence="1 2" key="1">
    <citation type="submission" date="2016-03" db="EMBL/GenBank/DDBJ databases">
        <title>Cyphomyrmex costatus WGS genome.</title>
        <authorList>
            <person name="Nygaard S."/>
            <person name="Hu H."/>
            <person name="Boomsma J."/>
            <person name="Zhang G."/>
        </authorList>
    </citation>
    <scope>NUCLEOTIDE SEQUENCE [LARGE SCALE GENOMIC DNA]</scope>
    <source>
        <strain evidence="1">MS0001</strain>
        <tissue evidence="1">Whole body</tissue>
    </source>
</reference>
<accession>A0A195CEV1</accession>
<evidence type="ECO:0000313" key="2">
    <source>
        <dbReference type="Proteomes" id="UP000078542"/>
    </source>
</evidence>
<evidence type="ECO:0000313" key="1">
    <source>
        <dbReference type="EMBL" id="KYM98751.1"/>
    </source>
</evidence>
<dbReference type="AlphaFoldDB" id="A0A195CEV1"/>
<gene>
    <name evidence="1" type="ORF">ALC62_10719</name>
</gene>
<dbReference type="Proteomes" id="UP000078542">
    <property type="component" value="Unassembled WGS sequence"/>
</dbReference>
<protein>
    <submittedName>
        <fullName evidence="1">Uncharacterized protein</fullName>
    </submittedName>
</protein>
<name>A0A195CEV1_9HYME</name>
<proteinExistence type="predicted"/>
<organism evidence="1 2">
    <name type="scientific">Cyphomyrmex costatus</name>
    <dbReference type="NCBI Taxonomy" id="456900"/>
    <lineage>
        <taxon>Eukaryota</taxon>
        <taxon>Metazoa</taxon>
        <taxon>Ecdysozoa</taxon>
        <taxon>Arthropoda</taxon>
        <taxon>Hexapoda</taxon>
        <taxon>Insecta</taxon>
        <taxon>Pterygota</taxon>
        <taxon>Neoptera</taxon>
        <taxon>Endopterygota</taxon>
        <taxon>Hymenoptera</taxon>
        <taxon>Apocrita</taxon>
        <taxon>Aculeata</taxon>
        <taxon>Formicoidea</taxon>
        <taxon>Formicidae</taxon>
        <taxon>Myrmicinae</taxon>
        <taxon>Cyphomyrmex</taxon>
    </lineage>
</organism>
<sequence>MKSRSIEEADNGFKRRLGVLSVDEEALLDLEVLDALGVFSLLVAAEVFAGFPDLFTPPPELAPVETVEDVGLLDAIVFWERVWVLGLTCTSQGGGALLYDGTILKVTDPRASRCNSRRGPDSSETMATSINGLILNWYTVDLSNLITNVKSGLSMDHPTVHNPRHETLPILIHFQSIHTSTLSKDRSRSPETRPNSSPVTQMIATTSLYFCSLAHLLYMQIVHGKNIFQVTRTK</sequence>
<keyword evidence="2" id="KW-1185">Reference proteome</keyword>
<dbReference type="EMBL" id="KQ977935">
    <property type="protein sequence ID" value="KYM98751.1"/>
    <property type="molecule type" value="Genomic_DNA"/>
</dbReference>